<organism evidence="1 2">
    <name type="scientific">Lithospermum erythrorhizon</name>
    <name type="common">Purple gromwell</name>
    <name type="synonym">Lithospermum officinale var. erythrorhizon</name>
    <dbReference type="NCBI Taxonomy" id="34254"/>
    <lineage>
        <taxon>Eukaryota</taxon>
        <taxon>Viridiplantae</taxon>
        <taxon>Streptophyta</taxon>
        <taxon>Embryophyta</taxon>
        <taxon>Tracheophyta</taxon>
        <taxon>Spermatophyta</taxon>
        <taxon>Magnoliopsida</taxon>
        <taxon>eudicotyledons</taxon>
        <taxon>Gunneridae</taxon>
        <taxon>Pentapetalae</taxon>
        <taxon>asterids</taxon>
        <taxon>lamiids</taxon>
        <taxon>Boraginales</taxon>
        <taxon>Boraginaceae</taxon>
        <taxon>Boraginoideae</taxon>
        <taxon>Lithospermeae</taxon>
        <taxon>Lithospermum</taxon>
    </lineage>
</organism>
<gene>
    <name evidence="1" type="ORF">LIER_40827</name>
</gene>
<keyword evidence="2" id="KW-1185">Reference proteome</keyword>
<dbReference type="Proteomes" id="UP001454036">
    <property type="component" value="Unassembled WGS sequence"/>
</dbReference>
<name>A0AAV3R1N1_LITER</name>
<proteinExistence type="predicted"/>
<dbReference type="AlphaFoldDB" id="A0AAV3R1N1"/>
<reference evidence="1 2" key="1">
    <citation type="submission" date="2024-01" db="EMBL/GenBank/DDBJ databases">
        <title>The complete chloroplast genome sequence of Lithospermum erythrorhizon: insights into the phylogenetic relationship among Boraginaceae species and the maternal lineages of purple gromwells.</title>
        <authorList>
            <person name="Okada T."/>
            <person name="Watanabe K."/>
        </authorList>
    </citation>
    <scope>NUCLEOTIDE SEQUENCE [LARGE SCALE GENOMIC DNA]</scope>
</reference>
<evidence type="ECO:0000313" key="2">
    <source>
        <dbReference type="Proteomes" id="UP001454036"/>
    </source>
</evidence>
<evidence type="ECO:0000313" key="1">
    <source>
        <dbReference type="EMBL" id="GAA0169779.1"/>
    </source>
</evidence>
<comment type="caution">
    <text evidence="1">The sequence shown here is derived from an EMBL/GenBank/DDBJ whole genome shotgun (WGS) entry which is preliminary data.</text>
</comment>
<sequence length="91" mass="10046">MRNQASAKLAGGVQTNVWPTHSLSDETCRMYARAPTKRVRYTLVTSLLAPLADVIDDVVETWKLLRGTSVGDVALEITGCHMADKFLLTRL</sequence>
<protein>
    <submittedName>
        <fullName evidence="1">Uncharacterized protein</fullName>
    </submittedName>
</protein>
<dbReference type="EMBL" id="BAABME010024232">
    <property type="protein sequence ID" value="GAA0169779.1"/>
    <property type="molecule type" value="Genomic_DNA"/>
</dbReference>
<accession>A0AAV3R1N1</accession>